<dbReference type="OrthoDB" id="4775372at2"/>
<dbReference type="RefSeq" id="WP_148347689.1">
    <property type="nucleotide sequence ID" value="NZ_VSFF01000001.1"/>
</dbReference>
<dbReference type="EMBL" id="VSFF01000001">
    <property type="protein sequence ID" value="TYC18456.1"/>
    <property type="molecule type" value="Genomic_DNA"/>
</dbReference>
<proteinExistence type="inferred from homology"/>
<evidence type="ECO:0000256" key="4">
    <source>
        <dbReference type="ARBA" id="ARBA00022692"/>
    </source>
</evidence>
<dbReference type="InterPro" id="IPR024962">
    <property type="entry name" value="YukD-like"/>
</dbReference>
<reference evidence="9 10" key="1">
    <citation type="submission" date="2019-08" db="EMBL/GenBank/DDBJ databases">
        <title>Actinomadura sp. nov. CYP1-5 isolated from mountain soil.</title>
        <authorList>
            <person name="Songsumanus A."/>
            <person name="Kuncharoen N."/>
            <person name="Kudo T."/>
            <person name="Yuki M."/>
            <person name="Igarashi Y."/>
            <person name="Tanasupawat S."/>
        </authorList>
    </citation>
    <scope>NUCLEOTIDE SEQUENCE [LARGE SCALE GENOMIC DNA]</scope>
    <source>
        <strain evidence="9 10">GKU157</strain>
    </source>
</reference>
<comment type="caution">
    <text evidence="9">The sequence shown here is derived from an EMBL/GenBank/DDBJ whole genome shotgun (WGS) entry which is preliminary data.</text>
</comment>
<dbReference type="Proteomes" id="UP000322634">
    <property type="component" value="Unassembled WGS sequence"/>
</dbReference>
<feature type="transmembrane region" description="Helical" evidence="7">
    <location>
        <begin position="179"/>
        <end position="197"/>
    </location>
</feature>
<comment type="subcellular location">
    <subcellularLocation>
        <location evidence="1">Cell membrane</location>
        <topology evidence="1">Multi-pass membrane protein</topology>
    </subcellularLocation>
</comment>
<dbReference type="Pfam" id="PF08817">
    <property type="entry name" value="YukD"/>
    <property type="match status" value="1"/>
</dbReference>
<evidence type="ECO:0000256" key="5">
    <source>
        <dbReference type="ARBA" id="ARBA00022989"/>
    </source>
</evidence>
<dbReference type="GO" id="GO:0005886">
    <property type="term" value="C:plasma membrane"/>
    <property type="evidence" value="ECO:0007669"/>
    <property type="project" value="UniProtKB-SubCell"/>
</dbReference>
<gene>
    <name evidence="9" type="primary">eccD</name>
    <name evidence="9" type="ORF">FXF65_01450</name>
</gene>
<feature type="transmembrane region" description="Helical" evidence="7">
    <location>
        <begin position="235"/>
        <end position="255"/>
    </location>
</feature>
<evidence type="ECO:0000256" key="7">
    <source>
        <dbReference type="SAM" id="Phobius"/>
    </source>
</evidence>
<keyword evidence="6 7" id="KW-0472">Membrane</keyword>
<evidence type="ECO:0000256" key="6">
    <source>
        <dbReference type="ARBA" id="ARBA00023136"/>
    </source>
</evidence>
<feature type="transmembrane region" description="Helical" evidence="7">
    <location>
        <begin position="147"/>
        <end position="167"/>
    </location>
</feature>
<feature type="transmembrane region" description="Helical" evidence="7">
    <location>
        <begin position="438"/>
        <end position="458"/>
    </location>
</feature>
<comment type="similarity">
    <text evidence="2">Belongs to the EccD/Snm4 family.</text>
</comment>
<evidence type="ECO:0000256" key="2">
    <source>
        <dbReference type="ARBA" id="ARBA00006162"/>
    </source>
</evidence>
<evidence type="ECO:0000256" key="1">
    <source>
        <dbReference type="ARBA" id="ARBA00004651"/>
    </source>
</evidence>
<sequence>MNPTTGADLCRIALVAPGRRIDLSLPADVPLAHMLPTLLQAAGGDLANAGLAHSGWVLQRLDQTPFDESKTLAGLGVRDGEVLYFRPEMVQLPEPAFDDVADVVATGINEHSDRWKARDTRRFGLLASAALLVAGAVGLLLSGPAWGIIAIAAAVMAVVLLLAGFVLSRALGDSGGGVVMGFGALPYAFLSGLVAPARPVGLLDLGAPHVLAATAATALAAVVAAFAVVDGVPTFLGIAFAALFGTLGAGLVQAFDLKPSGTAAVAAALCLVLTALIPSLAFRLARLPLPPVPENAEELRSAQIFDGPSLLRRTREADRYSTGLVAGVAVVCLGAQLILVTAQGWKGTTMSVCVSLVLLLRARVFHSRVQRLWLLGSGLAGAALLGWSWGTTSSPATFVAAVVLPMVLAVTVMLVMAMRLPDHKPSPFWGRAGDILDLILIVSLFPLAMALLDLYSWLRGLAG</sequence>
<accession>A0A5D0UKX6</accession>
<dbReference type="Gene3D" id="3.10.20.90">
    <property type="entry name" value="Phosphatidylinositol 3-kinase Catalytic Subunit, Chain A, domain 1"/>
    <property type="match status" value="1"/>
</dbReference>
<name>A0A5D0UKX6_9ACTN</name>
<dbReference type="PIRSF" id="PIRSF017804">
    <property type="entry name" value="Secretion_EccD1"/>
    <property type="match status" value="1"/>
</dbReference>
<feature type="transmembrane region" description="Helical" evidence="7">
    <location>
        <begin position="123"/>
        <end position="141"/>
    </location>
</feature>
<feature type="transmembrane region" description="Helical" evidence="7">
    <location>
        <begin position="372"/>
        <end position="390"/>
    </location>
</feature>
<evidence type="ECO:0000313" key="9">
    <source>
        <dbReference type="EMBL" id="TYC18456.1"/>
    </source>
</evidence>
<dbReference type="Pfam" id="PF19053">
    <property type="entry name" value="EccD"/>
    <property type="match status" value="1"/>
</dbReference>
<keyword evidence="3" id="KW-1003">Cell membrane</keyword>
<feature type="domain" description="EccD-like transmembrane" evidence="8">
    <location>
        <begin position="120"/>
        <end position="461"/>
    </location>
</feature>
<dbReference type="InterPro" id="IPR006707">
    <property type="entry name" value="T7SS_EccD"/>
</dbReference>
<feature type="transmembrane region" description="Helical" evidence="7">
    <location>
        <begin position="209"/>
        <end position="228"/>
    </location>
</feature>
<dbReference type="InterPro" id="IPR044049">
    <property type="entry name" value="EccD_transm"/>
</dbReference>
<evidence type="ECO:0000259" key="8">
    <source>
        <dbReference type="Pfam" id="PF19053"/>
    </source>
</evidence>
<evidence type="ECO:0000313" key="10">
    <source>
        <dbReference type="Proteomes" id="UP000322634"/>
    </source>
</evidence>
<protein>
    <submittedName>
        <fullName evidence="9">Type VII secretion integral membrane protein EccD</fullName>
    </submittedName>
</protein>
<evidence type="ECO:0000256" key="3">
    <source>
        <dbReference type="ARBA" id="ARBA00022475"/>
    </source>
</evidence>
<keyword evidence="5 7" id="KW-1133">Transmembrane helix</keyword>
<feature type="transmembrane region" description="Helical" evidence="7">
    <location>
        <begin position="396"/>
        <end position="417"/>
    </location>
</feature>
<keyword evidence="4 7" id="KW-0812">Transmembrane</keyword>
<dbReference type="NCBIfam" id="TIGR03920">
    <property type="entry name" value="T7SS_EccD"/>
    <property type="match status" value="1"/>
</dbReference>
<organism evidence="9 10">
    <name type="scientific">Actinomadura syzygii</name>
    <dbReference type="NCBI Taxonomy" id="1427538"/>
    <lineage>
        <taxon>Bacteria</taxon>
        <taxon>Bacillati</taxon>
        <taxon>Actinomycetota</taxon>
        <taxon>Actinomycetes</taxon>
        <taxon>Streptosporangiales</taxon>
        <taxon>Thermomonosporaceae</taxon>
        <taxon>Actinomadura</taxon>
    </lineage>
</organism>
<keyword evidence="10" id="KW-1185">Reference proteome</keyword>
<feature type="transmembrane region" description="Helical" evidence="7">
    <location>
        <begin position="261"/>
        <end position="282"/>
    </location>
</feature>
<dbReference type="AlphaFoldDB" id="A0A5D0UKX6"/>
<feature type="transmembrane region" description="Helical" evidence="7">
    <location>
        <begin position="320"/>
        <end position="338"/>
    </location>
</feature>